<dbReference type="SMART" id="SM00260">
    <property type="entry name" value="CheW"/>
    <property type="match status" value="1"/>
</dbReference>
<sequence length="169" mass="18525">MNEGQRQCLTFHLKKTLFALPVEVVQEVLQDIRVTPIPRTPNFLEGVMNLRGKIVPVVDLNVKFSLGPTPVTPDTAVIVVAIPFEGRELFAGVRVDGVDSVMAFDEASLSPPPEIGTCVPLQFIEAMTVVEDNVLLFLDIARVFTRSELGAVHRVRQEGEVGTMGVDDE</sequence>
<dbReference type="Gene3D" id="2.30.30.40">
    <property type="entry name" value="SH3 Domains"/>
    <property type="match status" value="1"/>
</dbReference>
<dbReference type="PANTHER" id="PTHR22617:SF23">
    <property type="entry name" value="CHEMOTAXIS PROTEIN CHEW"/>
    <property type="match status" value="1"/>
</dbReference>
<name>A0ABT3N9L8_9BACT</name>
<dbReference type="RefSeq" id="WP_265425082.1">
    <property type="nucleotide sequence ID" value="NZ_JAPFPW010000009.1"/>
</dbReference>
<dbReference type="Pfam" id="PF01584">
    <property type="entry name" value="CheW"/>
    <property type="match status" value="1"/>
</dbReference>
<accession>A0ABT3N9L8</accession>
<dbReference type="InterPro" id="IPR036061">
    <property type="entry name" value="CheW-like_dom_sf"/>
</dbReference>
<reference evidence="2 3" key="1">
    <citation type="submission" date="2022-11" db="EMBL/GenBank/DDBJ databases">
        <title>Desulfobotulus tamanensis H1 sp. nov. - anaerobic, alkaliphilic, sulphate reducing bacterium isolated from terrestrial mud volcano.</title>
        <authorList>
            <person name="Frolova A."/>
            <person name="Merkel A.Y."/>
            <person name="Slobodkin A.I."/>
        </authorList>
    </citation>
    <scope>NUCLEOTIDE SEQUENCE [LARGE SCALE GENOMIC DNA]</scope>
    <source>
        <strain evidence="2 3">H1</strain>
    </source>
</reference>
<keyword evidence="3" id="KW-1185">Reference proteome</keyword>
<dbReference type="PROSITE" id="PS50851">
    <property type="entry name" value="CHEW"/>
    <property type="match status" value="1"/>
</dbReference>
<dbReference type="EMBL" id="JAPFPW010000009">
    <property type="protein sequence ID" value="MCW7754162.1"/>
    <property type="molecule type" value="Genomic_DNA"/>
</dbReference>
<evidence type="ECO:0000259" key="1">
    <source>
        <dbReference type="PROSITE" id="PS50851"/>
    </source>
</evidence>
<dbReference type="Proteomes" id="UP001209681">
    <property type="component" value="Unassembled WGS sequence"/>
</dbReference>
<dbReference type="InterPro" id="IPR039315">
    <property type="entry name" value="CheW"/>
</dbReference>
<proteinExistence type="predicted"/>
<organism evidence="2 3">
    <name type="scientific">Desulfobotulus pelophilus</name>
    <dbReference type="NCBI Taxonomy" id="2823377"/>
    <lineage>
        <taxon>Bacteria</taxon>
        <taxon>Pseudomonadati</taxon>
        <taxon>Thermodesulfobacteriota</taxon>
        <taxon>Desulfobacteria</taxon>
        <taxon>Desulfobacterales</taxon>
        <taxon>Desulfobacteraceae</taxon>
        <taxon>Desulfobotulus</taxon>
    </lineage>
</organism>
<protein>
    <submittedName>
        <fullName evidence="2">Chemotaxis protein CheW</fullName>
    </submittedName>
</protein>
<gene>
    <name evidence="2" type="ORF">OOT00_09190</name>
</gene>
<evidence type="ECO:0000313" key="3">
    <source>
        <dbReference type="Proteomes" id="UP001209681"/>
    </source>
</evidence>
<dbReference type="PANTHER" id="PTHR22617">
    <property type="entry name" value="CHEMOTAXIS SENSOR HISTIDINE KINASE-RELATED"/>
    <property type="match status" value="1"/>
</dbReference>
<dbReference type="InterPro" id="IPR002545">
    <property type="entry name" value="CheW-lke_dom"/>
</dbReference>
<comment type="caution">
    <text evidence="2">The sequence shown here is derived from an EMBL/GenBank/DDBJ whole genome shotgun (WGS) entry which is preliminary data.</text>
</comment>
<dbReference type="SUPFAM" id="SSF50341">
    <property type="entry name" value="CheW-like"/>
    <property type="match status" value="1"/>
</dbReference>
<feature type="domain" description="CheW-like" evidence="1">
    <location>
        <begin position="5"/>
        <end position="149"/>
    </location>
</feature>
<dbReference type="Gene3D" id="2.40.50.180">
    <property type="entry name" value="CheA-289, Domain 4"/>
    <property type="match status" value="1"/>
</dbReference>
<evidence type="ECO:0000313" key="2">
    <source>
        <dbReference type="EMBL" id="MCW7754162.1"/>
    </source>
</evidence>